<keyword evidence="11" id="KW-1185">Reference proteome</keyword>
<comment type="caution">
    <text evidence="10">The sequence shown here is derived from an EMBL/GenBank/DDBJ whole genome shotgun (WGS) entry which is preliminary data.</text>
</comment>
<dbReference type="GO" id="GO:0006635">
    <property type="term" value="P:fatty acid beta-oxidation"/>
    <property type="evidence" value="ECO:0007669"/>
    <property type="project" value="UniProtKB-UniPathway"/>
</dbReference>
<dbReference type="GO" id="GO:0051750">
    <property type="term" value="F:delta(3,5)-delta(2,4)-dienoyl-CoA isomerase activity"/>
    <property type="evidence" value="ECO:0007669"/>
    <property type="project" value="TreeGrafter"/>
</dbReference>
<evidence type="ECO:0000256" key="7">
    <source>
        <dbReference type="ARBA" id="ARBA00023140"/>
    </source>
</evidence>
<dbReference type="EMBL" id="QJKI01000020">
    <property type="protein sequence ID" value="PXX76945.1"/>
    <property type="molecule type" value="Genomic_DNA"/>
</dbReference>
<evidence type="ECO:0000256" key="6">
    <source>
        <dbReference type="ARBA" id="ARBA00023098"/>
    </source>
</evidence>
<dbReference type="InterPro" id="IPR001753">
    <property type="entry name" value="Enoyl-CoA_hydra/iso"/>
</dbReference>
<dbReference type="RefSeq" id="WP_110391553.1">
    <property type="nucleotide sequence ID" value="NZ_QJKI01000020.1"/>
</dbReference>
<keyword evidence="6" id="KW-0443">Lipid metabolism</keyword>
<dbReference type="SUPFAM" id="SSF52096">
    <property type="entry name" value="ClpP/crotonase"/>
    <property type="match status" value="1"/>
</dbReference>
<dbReference type="PANTHER" id="PTHR43149:SF1">
    <property type="entry name" value="DELTA(3,5)-DELTA(2,4)-DIENOYL-COA ISOMERASE, MITOCHONDRIAL"/>
    <property type="match status" value="1"/>
</dbReference>
<dbReference type="InterPro" id="IPR029045">
    <property type="entry name" value="ClpP/crotonase-like_dom_sf"/>
</dbReference>
<organism evidence="10 11">
    <name type="scientific">Rivihabitans pingtungensis</name>
    <dbReference type="NCBI Taxonomy" id="1054498"/>
    <lineage>
        <taxon>Bacteria</taxon>
        <taxon>Pseudomonadati</taxon>
        <taxon>Pseudomonadota</taxon>
        <taxon>Betaproteobacteria</taxon>
        <taxon>Neisseriales</taxon>
        <taxon>Aquaspirillaceae</taxon>
        <taxon>Rivihabitans</taxon>
    </lineage>
</organism>
<comment type="pathway">
    <text evidence="2">Lipid metabolism; fatty acid beta-oxidation.</text>
</comment>
<dbReference type="GO" id="GO:0005737">
    <property type="term" value="C:cytoplasm"/>
    <property type="evidence" value="ECO:0007669"/>
    <property type="project" value="UniProtKB-ARBA"/>
</dbReference>
<comment type="similarity">
    <text evidence="3 9">Belongs to the enoyl-CoA hydratase/isomerase family.</text>
</comment>
<reference evidence="10 11" key="1">
    <citation type="submission" date="2018-05" db="EMBL/GenBank/DDBJ databases">
        <title>Genomic Encyclopedia of Type Strains, Phase IV (KMG-IV): sequencing the most valuable type-strain genomes for metagenomic binning, comparative biology and taxonomic classification.</title>
        <authorList>
            <person name="Goeker M."/>
        </authorList>
    </citation>
    <scope>NUCLEOTIDE SEQUENCE [LARGE SCALE GENOMIC DNA]</scope>
    <source>
        <strain evidence="10 11">DSM 29661</strain>
    </source>
</reference>
<dbReference type="NCBIfam" id="NF004794">
    <property type="entry name" value="PRK06142.1"/>
    <property type="match status" value="1"/>
</dbReference>
<evidence type="ECO:0000256" key="2">
    <source>
        <dbReference type="ARBA" id="ARBA00005005"/>
    </source>
</evidence>
<dbReference type="AlphaFoldDB" id="A0A318KM60"/>
<keyword evidence="4" id="KW-0276">Fatty acid metabolism</keyword>
<evidence type="ECO:0000256" key="9">
    <source>
        <dbReference type="RuleBase" id="RU003707"/>
    </source>
</evidence>
<dbReference type="InterPro" id="IPR018376">
    <property type="entry name" value="Enoyl-CoA_hyd/isom_CS"/>
</dbReference>
<evidence type="ECO:0000313" key="11">
    <source>
        <dbReference type="Proteomes" id="UP000247555"/>
    </source>
</evidence>
<dbReference type="UniPathway" id="UPA00659"/>
<dbReference type="OrthoDB" id="9807606at2"/>
<evidence type="ECO:0000256" key="5">
    <source>
        <dbReference type="ARBA" id="ARBA00022990"/>
    </source>
</evidence>
<proteinExistence type="inferred from homology"/>
<evidence type="ECO:0000256" key="1">
    <source>
        <dbReference type="ARBA" id="ARBA00004275"/>
    </source>
</evidence>
<keyword evidence="8" id="KW-0413">Isomerase</keyword>
<dbReference type="PANTHER" id="PTHR43149">
    <property type="entry name" value="ENOYL-COA HYDRATASE"/>
    <property type="match status" value="1"/>
</dbReference>
<name>A0A318KM60_9NEIS</name>
<protein>
    <submittedName>
        <fullName evidence="10">Enoyl-CoA hydratase</fullName>
    </submittedName>
</protein>
<evidence type="ECO:0000313" key="10">
    <source>
        <dbReference type="EMBL" id="PXX76945.1"/>
    </source>
</evidence>
<dbReference type="FunFam" id="3.90.226.10:FF:000024">
    <property type="entry name" value="Delta3,5-delta2,4-dienoyl-CoA isomerase"/>
    <property type="match status" value="1"/>
</dbReference>
<dbReference type="Pfam" id="PF00378">
    <property type="entry name" value="ECH_1"/>
    <property type="match status" value="1"/>
</dbReference>
<dbReference type="InterPro" id="IPR014748">
    <property type="entry name" value="Enoyl-CoA_hydra_C"/>
</dbReference>
<dbReference type="FunFam" id="1.10.12.10:FF:000004">
    <property type="entry name" value="Delta3,5-delta2,4-dienoyl-CoA isomerase"/>
    <property type="match status" value="1"/>
</dbReference>
<evidence type="ECO:0000256" key="8">
    <source>
        <dbReference type="ARBA" id="ARBA00023235"/>
    </source>
</evidence>
<evidence type="ECO:0000256" key="3">
    <source>
        <dbReference type="ARBA" id="ARBA00005254"/>
    </source>
</evidence>
<keyword evidence="7" id="KW-0576">Peroxisome</keyword>
<gene>
    <name evidence="10" type="ORF">DFR34_1204</name>
</gene>
<dbReference type="PROSITE" id="PS00166">
    <property type="entry name" value="ENOYL_COA_HYDRATASE"/>
    <property type="match status" value="1"/>
</dbReference>
<evidence type="ECO:0000256" key="4">
    <source>
        <dbReference type="ARBA" id="ARBA00022832"/>
    </source>
</evidence>
<dbReference type="CDD" id="cd06558">
    <property type="entry name" value="crotonase-like"/>
    <property type="match status" value="1"/>
</dbReference>
<dbReference type="Gene3D" id="3.90.226.10">
    <property type="entry name" value="2-enoyl-CoA Hydratase, Chain A, domain 1"/>
    <property type="match status" value="1"/>
</dbReference>
<sequence length="270" mass="29416">MTDACLSRHLADGIATLTLNRPDKSNAFDQDMWRALREALQWADDTPEVRVVVLTGAGKNFCAGIDLAMLLNIQQAIHQECEGRKREALRRLILQLQDDISSLERCRKPVIAAIHGACIGGGIDLVTAADIRFASTDAYFAVREIDMGMTADVGTLQRLPRIVGEGVARELCLTGRRIDAAEAAQLKLVNQVFDSQDALLAHARQVAASIAGKSPLAVRGTKQVLNYSRDHSVADSLEYVANWNAAMLLSNDIQQAVMASMSKRTAQFAD</sequence>
<dbReference type="Proteomes" id="UP000247555">
    <property type="component" value="Unassembled WGS sequence"/>
</dbReference>
<dbReference type="InterPro" id="IPR045002">
    <property type="entry name" value="Ech1-like"/>
</dbReference>
<keyword evidence="5" id="KW-0007">Acetylation</keyword>
<comment type="subcellular location">
    <subcellularLocation>
        <location evidence="1">Peroxisome</location>
    </subcellularLocation>
</comment>
<dbReference type="Gene3D" id="1.10.12.10">
    <property type="entry name" value="Lyase 2-enoyl-coa Hydratase, Chain A, domain 2"/>
    <property type="match status" value="1"/>
</dbReference>
<accession>A0A318KM60</accession>